<name>A0ABQ9WPP6_9EUKA</name>
<organism evidence="2 3">
    <name type="scientific">Blattamonas nauphoetae</name>
    <dbReference type="NCBI Taxonomy" id="2049346"/>
    <lineage>
        <taxon>Eukaryota</taxon>
        <taxon>Metamonada</taxon>
        <taxon>Preaxostyla</taxon>
        <taxon>Oxymonadida</taxon>
        <taxon>Blattamonas</taxon>
    </lineage>
</organism>
<comment type="caution">
    <text evidence="2">The sequence shown here is derived from an EMBL/GenBank/DDBJ whole genome shotgun (WGS) entry which is preliminary data.</text>
</comment>
<keyword evidence="3" id="KW-1185">Reference proteome</keyword>
<evidence type="ECO:0000313" key="2">
    <source>
        <dbReference type="EMBL" id="KAK2941109.1"/>
    </source>
</evidence>
<dbReference type="Proteomes" id="UP001281761">
    <property type="component" value="Unassembled WGS sequence"/>
</dbReference>
<sequence length="120" mass="13431">MSGLHTYSHCQQKRATTTEGVRAETGEEDQALVKSGTKLDCKVNRSVPRRCAFRPGPDPGASGLDPRQRQTRPFSNFQQQGDSHTRGILHQHRTMVAGRLIRRSPQHHPGGPRQGSQRRN</sequence>
<dbReference type="EMBL" id="JARBJD010000548">
    <property type="protein sequence ID" value="KAK2941109.1"/>
    <property type="molecule type" value="Genomic_DNA"/>
</dbReference>
<feature type="compositionally biased region" description="Polar residues" evidence="1">
    <location>
        <begin position="8"/>
        <end position="19"/>
    </location>
</feature>
<feature type="compositionally biased region" description="Polar residues" evidence="1">
    <location>
        <begin position="71"/>
        <end position="82"/>
    </location>
</feature>
<feature type="region of interest" description="Disordered" evidence="1">
    <location>
        <begin position="49"/>
        <end position="120"/>
    </location>
</feature>
<feature type="region of interest" description="Disordered" evidence="1">
    <location>
        <begin position="1"/>
        <end position="31"/>
    </location>
</feature>
<protein>
    <submittedName>
        <fullName evidence="2">Uncharacterized protein</fullName>
    </submittedName>
</protein>
<gene>
    <name evidence="2" type="ORF">BLNAU_23983</name>
</gene>
<evidence type="ECO:0000313" key="3">
    <source>
        <dbReference type="Proteomes" id="UP001281761"/>
    </source>
</evidence>
<proteinExistence type="predicted"/>
<accession>A0ABQ9WPP6</accession>
<evidence type="ECO:0000256" key="1">
    <source>
        <dbReference type="SAM" id="MobiDB-lite"/>
    </source>
</evidence>
<reference evidence="2 3" key="1">
    <citation type="journal article" date="2022" name="bioRxiv">
        <title>Genomics of Preaxostyla Flagellates Illuminates Evolutionary Transitions and the Path Towards Mitochondrial Loss.</title>
        <authorList>
            <person name="Novak L.V.F."/>
            <person name="Treitli S.C."/>
            <person name="Pyrih J."/>
            <person name="Halakuc P."/>
            <person name="Pipaliya S.V."/>
            <person name="Vacek V."/>
            <person name="Brzon O."/>
            <person name="Soukal P."/>
            <person name="Eme L."/>
            <person name="Dacks J.B."/>
            <person name="Karnkowska A."/>
            <person name="Elias M."/>
            <person name="Hampl V."/>
        </authorList>
    </citation>
    <scope>NUCLEOTIDE SEQUENCE [LARGE SCALE GENOMIC DNA]</scope>
    <source>
        <strain evidence="2">NAU3</strain>
        <tissue evidence="2">Gut</tissue>
    </source>
</reference>